<reference evidence="8 10" key="2">
    <citation type="submission" date="2023-12" db="EMBL/GenBank/DDBJ databases">
        <authorList>
            <person name="Easwaran N."/>
            <person name="Lazarus H.P.S."/>
        </authorList>
    </citation>
    <scope>NUCLEOTIDE SEQUENCE [LARGE SCALE GENOMIC DNA]</scope>
    <source>
        <strain evidence="8 10">VIT-2023</strain>
    </source>
</reference>
<feature type="transmembrane region" description="Helical" evidence="5">
    <location>
        <begin position="75"/>
        <end position="90"/>
    </location>
</feature>
<name>A0A0V8GFR1_9BACL</name>
<keyword evidence="10" id="KW-1185">Reference proteome</keyword>
<comment type="caution">
    <text evidence="7">The sequence shown here is derived from an EMBL/GenBank/DDBJ whole genome shotgun (WGS) entry which is preliminary data.</text>
</comment>
<dbReference type="Pfam" id="PF06803">
    <property type="entry name" value="DUF1232"/>
    <property type="match status" value="1"/>
</dbReference>
<keyword evidence="3 5" id="KW-1133">Transmembrane helix</keyword>
<sequence>MKFSNQQLEKQQNQYAEDAKDYIDRPKKTNSLLQRATAKVNSNSRLSVVFSPLTLFVDMIRAYQSGEYRNIRRTTILKVIGALIYLVSPIDLVPDFVLGFGFADDIAVILFVTKTVFEELTRFSDWQDEQQKRRTQPVQSEDAY</sequence>
<feature type="domain" description="DUF1232" evidence="6">
    <location>
        <begin position="76"/>
        <end position="111"/>
    </location>
</feature>
<evidence type="ECO:0000256" key="4">
    <source>
        <dbReference type="ARBA" id="ARBA00023136"/>
    </source>
</evidence>
<evidence type="ECO:0000256" key="3">
    <source>
        <dbReference type="ARBA" id="ARBA00022989"/>
    </source>
</evidence>
<dbReference type="Proteomes" id="UP001387110">
    <property type="component" value="Unassembled WGS sequence"/>
</dbReference>
<dbReference type="GeneID" id="90835970"/>
<dbReference type="Proteomes" id="UP000053797">
    <property type="component" value="Unassembled WGS sequence"/>
</dbReference>
<evidence type="ECO:0000256" key="5">
    <source>
        <dbReference type="SAM" id="Phobius"/>
    </source>
</evidence>
<evidence type="ECO:0000313" key="10">
    <source>
        <dbReference type="Proteomes" id="UP001387110"/>
    </source>
</evidence>
<dbReference type="AlphaFoldDB" id="A0A0V8GFR1"/>
<evidence type="ECO:0000256" key="2">
    <source>
        <dbReference type="ARBA" id="ARBA00022692"/>
    </source>
</evidence>
<dbReference type="OrthoDB" id="9793277at2"/>
<gene>
    <name evidence="7" type="ORF">AS033_07055</name>
    <name evidence="8" type="ORF">SZL87_08060</name>
</gene>
<protein>
    <submittedName>
        <fullName evidence="8">YkvA family protein</fullName>
    </submittedName>
</protein>
<organism evidence="7 9">
    <name type="scientific">Exiguobacterium indicum</name>
    <dbReference type="NCBI Taxonomy" id="296995"/>
    <lineage>
        <taxon>Bacteria</taxon>
        <taxon>Bacillati</taxon>
        <taxon>Bacillota</taxon>
        <taxon>Bacilli</taxon>
        <taxon>Bacillales</taxon>
        <taxon>Bacillales Family XII. Incertae Sedis</taxon>
        <taxon>Exiguobacterium</taxon>
    </lineage>
</organism>
<dbReference type="GO" id="GO:0012505">
    <property type="term" value="C:endomembrane system"/>
    <property type="evidence" value="ECO:0007669"/>
    <property type="project" value="UniProtKB-SubCell"/>
</dbReference>
<keyword evidence="2 5" id="KW-0812">Transmembrane</keyword>
<dbReference type="InterPro" id="IPR010652">
    <property type="entry name" value="DUF1232"/>
</dbReference>
<dbReference type="EMBL" id="LNQL01000002">
    <property type="protein sequence ID" value="KSU49127.1"/>
    <property type="molecule type" value="Genomic_DNA"/>
</dbReference>
<evidence type="ECO:0000313" key="9">
    <source>
        <dbReference type="Proteomes" id="UP000053797"/>
    </source>
</evidence>
<evidence type="ECO:0000313" key="7">
    <source>
        <dbReference type="EMBL" id="KSU49127.1"/>
    </source>
</evidence>
<evidence type="ECO:0000256" key="1">
    <source>
        <dbReference type="ARBA" id="ARBA00004127"/>
    </source>
</evidence>
<keyword evidence="4 5" id="KW-0472">Membrane</keyword>
<proteinExistence type="predicted"/>
<dbReference type="EMBL" id="JBAWKY010000002">
    <property type="protein sequence ID" value="MEI4462371.1"/>
    <property type="molecule type" value="Genomic_DNA"/>
</dbReference>
<evidence type="ECO:0000259" key="6">
    <source>
        <dbReference type="Pfam" id="PF06803"/>
    </source>
</evidence>
<dbReference type="RefSeq" id="WP_023467454.1">
    <property type="nucleotide sequence ID" value="NZ_FMYN01000002.1"/>
</dbReference>
<reference evidence="7 9" key="1">
    <citation type="journal article" date="2015" name="Int. J. Syst. Evol. Microbiol.">
        <title>Exiguobacterium enclense sp. nov., isolated from sediment.</title>
        <authorList>
            <person name="Dastager S.G."/>
            <person name="Mawlankar R."/>
            <person name="Sonalkar V.V."/>
            <person name="Thorat M.N."/>
            <person name="Mual P."/>
            <person name="Verma A."/>
            <person name="Krishnamurthi S."/>
            <person name="Tang S.K."/>
            <person name="Li W.J."/>
        </authorList>
    </citation>
    <scope>NUCLEOTIDE SEQUENCE [LARGE SCALE GENOMIC DNA]</scope>
    <source>
        <strain evidence="7 9">NIO-1109</strain>
    </source>
</reference>
<accession>A0A0V8GFR1</accession>
<evidence type="ECO:0000313" key="8">
    <source>
        <dbReference type="EMBL" id="MEI4462371.1"/>
    </source>
</evidence>
<comment type="subcellular location">
    <subcellularLocation>
        <location evidence="1">Endomembrane system</location>
        <topology evidence="1">Multi-pass membrane protein</topology>
    </subcellularLocation>
</comment>